<comment type="caution">
    <text evidence="17">The sequence shown here is derived from an EMBL/GenBank/DDBJ whole genome shotgun (WGS) entry which is preliminary data.</text>
</comment>
<accession>A0AAE0T7J0</accession>
<keyword evidence="11 15" id="KW-0472">Membrane</keyword>
<evidence type="ECO:0000256" key="13">
    <source>
        <dbReference type="PROSITE-ProRule" id="PRU00023"/>
    </source>
</evidence>
<dbReference type="Proteomes" id="UP001195483">
    <property type="component" value="Unassembled WGS sequence"/>
</dbReference>
<proteinExistence type="predicted"/>
<evidence type="ECO:0000256" key="4">
    <source>
        <dbReference type="ARBA" id="ARBA00022568"/>
    </source>
</evidence>
<dbReference type="SUPFAM" id="SSF48403">
    <property type="entry name" value="Ankyrin repeat"/>
    <property type="match status" value="1"/>
</dbReference>
<sequence length="870" mass="99814">MAAFQRKQYKEYYRRLLFSGGEQPKAFFKELFKMIGLGEMEKCNILLDILQKENQVKQLAHHTENYGESALHVAAKFNQPTEIIKKLIEVCPDLILADRRDSDDYFGQTALHIAIVKKNIDTVETILSELLNNSQTMLNRVLHRSATGFKFANTVMMGELPLSVSALTFNHDMVSTLLQNGAEIDRKNTKGDTVFHTLIRFAAIYPQLLPNVLEMFQFLHEKITEMDTSKNHEDFYIAEYDHSDQSYIYFIPNNEDLNPLQLCVFLSQPDIFQYLLNLEHVYCFQSDYDGLLDRKLYDVTEIDSLAMRKWVVSQHKKRNRMSRHIAPKDAEGVSNIKFSNRRMNLCYPFGGACCTVDHKESILEMIFDIKASSALEFIQISTVRNIIKSKWLCYRRYHYIWALFHLLFMILLTVYAVILAETYSNSPTGSITNSTLSTGTKAPNPNNSILMLQKIIFGDLLRFSVIISTTLISFTAGLYMVFKGAKIDAGDFDTYFTTMLLLFKLMIGLADIDVLYSARHPWLAVLLFFVFIVLTYILMFNALIAMMSQTCSLVSENRHAQWRIQQLALILFYEDILPRCLTHMVGQEKHINRYDPNLKQVVKEQRYFLDVCSLRTEYAGTEEIYSLKQQLRTESIAALATFGPKFLFSKRTPTPIFTLNGQRNYGNISLIDKDFKLPKKRSISPIPEDDDVNGSQSNSKAKQKKSTVDKTHDHIQNNSSNNDTSNDIPKSYDLDRRPSKHNLKHKPTKQRFSPEGGVESSSKHAQFRTDTSNMYTGNETPNHEGTNTNLSSPNTHIKRHVDFNPHVTHHQDSFMKLNSKSGQNTMDRREDSHTSVSQQNDVRKVSVEPIAIFRGAFKVPAVEIGFVSDA</sequence>
<dbReference type="PANTHER" id="PTHR10582">
    <property type="entry name" value="TRANSIENT RECEPTOR POTENTIAL ION CHANNEL PROTEIN"/>
    <property type="match status" value="1"/>
</dbReference>
<keyword evidence="18" id="KW-1185">Reference proteome</keyword>
<evidence type="ECO:0000256" key="11">
    <source>
        <dbReference type="ARBA" id="ARBA00023136"/>
    </source>
</evidence>
<evidence type="ECO:0000313" key="18">
    <source>
        <dbReference type="Proteomes" id="UP001195483"/>
    </source>
</evidence>
<feature type="compositionally biased region" description="Basic and acidic residues" evidence="14">
    <location>
        <begin position="706"/>
        <end position="715"/>
    </location>
</feature>
<dbReference type="GO" id="GO:0005886">
    <property type="term" value="C:plasma membrane"/>
    <property type="evidence" value="ECO:0007669"/>
    <property type="project" value="UniProtKB-SubCell"/>
</dbReference>
<dbReference type="GO" id="GO:0098703">
    <property type="term" value="P:calcium ion import across plasma membrane"/>
    <property type="evidence" value="ECO:0007669"/>
    <property type="project" value="TreeGrafter"/>
</dbReference>
<keyword evidence="4" id="KW-0109">Calcium transport</keyword>
<evidence type="ECO:0000259" key="16">
    <source>
        <dbReference type="Pfam" id="PF00520"/>
    </source>
</evidence>
<keyword evidence="8" id="KW-0106">Calcium</keyword>
<evidence type="ECO:0000256" key="3">
    <source>
        <dbReference type="ARBA" id="ARBA00022475"/>
    </source>
</evidence>
<keyword evidence="13" id="KW-0040">ANK repeat</keyword>
<evidence type="ECO:0000256" key="14">
    <source>
        <dbReference type="SAM" id="MobiDB-lite"/>
    </source>
</evidence>
<name>A0AAE0T7J0_9BIVA</name>
<keyword evidence="12" id="KW-0407">Ion channel</keyword>
<keyword evidence="5" id="KW-0107">Calcium channel</keyword>
<feature type="domain" description="Ion transport" evidence="16">
    <location>
        <begin position="449"/>
        <end position="556"/>
    </location>
</feature>
<comment type="subcellular location">
    <subcellularLocation>
        <location evidence="1">Cell membrane</location>
        <topology evidence="1">Multi-pass membrane protein</topology>
    </subcellularLocation>
</comment>
<feature type="region of interest" description="Disordered" evidence="14">
    <location>
        <begin position="681"/>
        <end position="790"/>
    </location>
</feature>
<evidence type="ECO:0000256" key="7">
    <source>
        <dbReference type="ARBA" id="ARBA00022737"/>
    </source>
</evidence>
<keyword evidence="7" id="KW-0677">Repeat</keyword>
<dbReference type="Gene3D" id="1.25.40.20">
    <property type="entry name" value="Ankyrin repeat-containing domain"/>
    <property type="match status" value="1"/>
</dbReference>
<evidence type="ECO:0000256" key="9">
    <source>
        <dbReference type="ARBA" id="ARBA00022989"/>
    </source>
</evidence>
<organism evidence="17 18">
    <name type="scientific">Potamilus streckersoni</name>
    <dbReference type="NCBI Taxonomy" id="2493646"/>
    <lineage>
        <taxon>Eukaryota</taxon>
        <taxon>Metazoa</taxon>
        <taxon>Spiralia</taxon>
        <taxon>Lophotrochozoa</taxon>
        <taxon>Mollusca</taxon>
        <taxon>Bivalvia</taxon>
        <taxon>Autobranchia</taxon>
        <taxon>Heteroconchia</taxon>
        <taxon>Palaeoheterodonta</taxon>
        <taxon>Unionida</taxon>
        <taxon>Unionoidea</taxon>
        <taxon>Unionidae</taxon>
        <taxon>Ambleminae</taxon>
        <taxon>Lampsilini</taxon>
        <taxon>Potamilus</taxon>
    </lineage>
</organism>
<reference evidence="17" key="2">
    <citation type="journal article" date="2021" name="Genome Biol. Evol.">
        <title>Developing a high-quality reference genome for a parasitic bivalve with doubly uniparental inheritance (Bivalvia: Unionida).</title>
        <authorList>
            <person name="Smith C.H."/>
        </authorList>
    </citation>
    <scope>NUCLEOTIDE SEQUENCE</scope>
    <source>
        <strain evidence="17">CHS0354</strain>
        <tissue evidence="17">Mantle</tissue>
    </source>
</reference>
<keyword evidence="2" id="KW-0813">Transport</keyword>
<dbReference type="Pfam" id="PF00520">
    <property type="entry name" value="Ion_trans"/>
    <property type="match status" value="1"/>
</dbReference>
<dbReference type="InterPro" id="IPR036770">
    <property type="entry name" value="Ankyrin_rpt-contain_sf"/>
</dbReference>
<dbReference type="InterPro" id="IPR002110">
    <property type="entry name" value="Ankyrin_rpt"/>
</dbReference>
<evidence type="ECO:0000256" key="8">
    <source>
        <dbReference type="ARBA" id="ARBA00022837"/>
    </source>
</evidence>
<feature type="compositionally biased region" description="Polar residues" evidence="14">
    <location>
        <begin position="759"/>
        <end position="790"/>
    </location>
</feature>
<dbReference type="AlphaFoldDB" id="A0AAE0T7J0"/>
<keyword evidence="6 15" id="KW-0812">Transmembrane</keyword>
<evidence type="ECO:0000256" key="1">
    <source>
        <dbReference type="ARBA" id="ARBA00004651"/>
    </source>
</evidence>
<dbReference type="InterPro" id="IPR024862">
    <property type="entry name" value="TRPV"/>
</dbReference>
<evidence type="ECO:0000256" key="12">
    <source>
        <dbReference type="ARBA" id="ARBA00023303"/>
    </source>
</evidence>
<feature type="transmembrane region" description="Helical" evidence="15">
    <location>
        <begin position="399"/>
        <end position="420"/>
    </location>
</feature>
<gene>
    <name evidence="17" type="ORF">CHS0354_037662</name>
</gene>
<protein>
    <recommendedName>
        <fullName evidence="16">Ion transport domain-containing protein</fullName>
    </recommendedName>
</protein>
<evidence type="ECO:0000256" key="10">
    <source>
        <dbReference type="ARBA" id="ARBA00023065"/>
    </source>
</evidence>
<dbReference type="PANTHER" id="PTHR10582:SF31">
    <property type="entry name" value="TRANSIENT RECEPTOR POTENTIAL CATION CHANNEL SUBFAMILY V MEMBER 6-LIKE"/>
    <property type="match status" value="1"/>
</dbReference>
<dbReference type="InterPro" id="IPR005821">
    <property type="entry name" value="Ion_trans_dom"/>
</dbReference>
<feature type="repeat" description="ANK" evidence="13">
    <location>
        <begin position="157"/>
        <end position="189"/>
    </location>
</feature>
<evidence type="ECO:0000256" key="15">
    <source>
        <dbReference type="SAM" id="Phobius"/>
    </source>
</evidence>
<feature type="transmembrane region" description="Helical" evidence="15">
    <location>
        <begin position="494"/>
        <end position="516"/>
    </location>
</feature>
<dbReference type="EMBL" id="JAEAOA010002204">
    <property type="protein sequence ID" value="KAK3605262.1"/>
    <property type="molecule type" value="Genomic_DNA"/>
</dbReference>
<feature type="repeat" description="ANK" evidence="13">
    <location>
        <begin position="66"/>
        <end position="99"/>
    </location>
</feature>
<evidence type="ECO:0000256" key="6">
    <source>
        <dbReference type="ARBA" id="ARBA00022692"/>
    </source>
</evidence>
<dbReference type="Pfam" id="PF12796">
    <property type="entry name" value="Ank_2"/>
    <property type="match status" value="1"/>
</dbReference>
<evidence type="ECO:0000256" key="2">
    <source>
        <dbReference type="ARBA" id="ARBA00022448"/>
    </source>
</evidence>
<keyword evidence="10" id="KW-0406">Ion transport</keyword>
<keyword evidence="9 15" id="KW-1133">Transmembrane helix</keyword>
<evidence type="ECO:0000256" key="5">
    <source>
        <dbReference type="ARBA" id="ARBA00022673"/>
    </source>
</evidence>
<feature type="compositionally biased region" description="Basic residues" evidence="14">
    <location>
        <begin position="738"/>
        <end position="749"/>
    </location>
</feature>
<dbReference type="PROSITE" id="PS50088">
    <property type="entry name" value="ANK_REPEAT"/>
    <property type="match status" value="2"/>
</dbReference>
<feature type="transmembrane region" description="Helical" evidence="15">
    <location>
        <begin position="522"/>
        <end position="544"/>
    </location>
</feature>
<feature type="region of interest" description="Disordered" evidence="14">
    <location>
        <begin position="821"/>
        <end position="840"/>
    </location>
</feature>
<reference evidence="17" key="1">
    <citation type="journal article" date="2021" name="Genome Biol. Evol.">
        <title>A High-Quality Reference Genome for a Parasitic Bivalve with Doubly Uniparental Inheritance (Bivalvia: Unionida).</title>
        <authorList>
            <person name="Smith C.H."/>
        </authorList>
    </citation>
    <scope>NUCLEOTIDE SEQUENCE</scope>
    <source>
        <strain evidence="17">CHS0354</strain>
    </source>
</reference>
<feature type="transmembrane region" description="Helical" evidence="15">
    <location>
        <begin position="460"/>
        <end position="482"/>
    </location>
</feature>
<reference evidence="17" key="3">
    <citation type="submission" date="2023-05" db="EMBL/GenBank/DDBJ databases">
        <authorList>
            <person name="Smith C.H."/>
        </authorList>
    </citation>
    <scope>NUCLEOTIDE SEQUENCE</scope>
    <source>
        <strain evidence="17">CHS0354</strain>
        <tissue evidence="17">Mantle</tissue>
    </source>
</reference>
<keyword evidence="3" id="KW-1003">Cell membrane</keyword>
<feature type="compositionally biased region" description="Low complexity" evidence="14">
    <location>
        <begin position="717"/>
        <end position="727"/>
    </location>
</feature>
<dbReference type="GO" id="GO:0005262">
    <property type="term" value="F:calcium channel activity"/>
    <property type="evidence" value="ECO:0007669"/>
    <property type="project" value="UniProtKB-KW"/>
</dbReference>
<dbReference type="SMART" id="SM00248">
    <property type="entry name" value="ANK"/>
    <property type="match status" value="4"/>
</dbReference>
<evidence type="ECO:0000313" key="17">
    <source>
        <dbReference type="EMBL" id="KAK3605262.1"/>
    </source>
</evidence>